<evidence type="ECO:0000259" key="4">
    <source>
        <dbReference type="PROSITE" id="PS50956"/>
    </source>
</evidence>
<dbReference type="PANTHER" id="PTHR30154">
    <property type="entry name" value="LEUCINE-RESPONSIVE REGULATORY PROTEIN"/>
    <property type="match status" value="1"/>
</dbReference>
<dbReference type="CDD" id="cd00090">
    <property type="entry name" value="HTH_ARSR"/>
    <property type="match status" value="1"/>
</dbReference>
<proteinExistence type="predicted"/>
<dbReference type="KEGG" id="ncv:NCAV_1210"/>
<dbReference type="AlphaFoldDB" id="A0A2K5ARW7"/>
<dbReference type="RefSeq" id="WP_103286956.1">
    <property type="nucleotide sequence ID" value="NZ_LT981265.1"/>
</dbReference>
<dbReference type="InterPro" id="IPR019888">
    <property type="entry name" value="Tscrpt_reg_AsnC-like"/>
</dbReference>
<dbReference type="InterPro" id="IPR036388">
    <property type="entry name" value="WH-like_DNA-bd_sf"/>
</dbReference>
<keyword evidence="1" id="KW-0805">Transcription regulation</keyword>
<dbReference type="PRINTS" id="PR00033">
    <property type="entry name" value="HTHASNC"/>
</dbReference>
<feature type="domain" description="HTH asnC-type" evidence="4">
    <location>
        <begin position="3"/>
        <end position="64"/>
    </location>
</feature>
<dbReference type="PROSITE" id="PS50956">
    <property type="entry name" value="HTH_ASNC_2"/>
    <property type="match status" value="1"/>
</dbReference>
<accession>A0A2K5ARW7</accession>
<dbReference type="SUPFAM" id="SSF46785">
    <property type="entry name" value="Winged helix' DNA-binding domain"/>
    <property type="match status" value="1"/>
</dbReference>
<organism evidence="5 6">
    <name type="scientific">Candidatus Nitrosocaldus cavascurensis</name>
    <dbReference type="NCBI Taxonomy" id="2058097"/>
    <lineage>
        <taxon>Archaea</taxon>
        <taxon>Nitrososphaerota</taxon>
        <taxon>Nitrososphaeria</taxon>
        <taxon>Candidatus Nitrosocaldales</taxon>
        <taxon>Candidatus Nitrosocaldaceae</taxon>
        <taxon>Candidatus Nitrosocaldus</taxon>
    </lineage>
</organism>
<dbReference type="InterPro" id="IPR000485">
    <property type="entry name" value="AsnC-type_HTH_dom"/>
</dbReference>
<evidence type="ECO:0000256" key="3">
    <source>
        <dbReference type="ARBA" id="ARBA00023163"/>
    </source>
</evidence>
<dbReference type="Gene3D" id="1.10.10.10">
    <property type="entry name" value="Winged helix-like DNA-binding domain superfamily/Winged helix DNA-binding domain"/>
    <property type="match status" value="1"/>
</dbReference>
<dbReference type="EMBL" id="LT981265">
    <property type="protein sequence ID" value="SPC34377.1"/>
    <property type="molecule type" value="Genomic_DNA"/>
</dbReference>
<dbReference type="Pfam" id="PF13412">
    <property type="entry name" value="HTH_24"/>
    <property type="match status" value="1"/>
</dbReference>
<dbReference type="SMART" id="SM00344">
    <property type="entry name" value="HTH_ASNC"/>
    <property type="match status" value="1"/>
</dbReference>
<evidence type="ECO:0000256" key="1">
    <source>
        <dbReference type="ARBA" id="ARBA00023015"/>
    </source>
</evidence>
<dbReference type="GO" id="GO:0043565">
    <property type="term" value="F:sequence-specific DNA binding"/>
    <property type="evidence" value="ECO:0007669"/>
    <property type="project" value="InterPro"/>
</dbReference>
<dbReference type="GeneID" id="41595215"/>
<dbReference type="InterPro" id="IPR036390">
    <property type="entry name" value="WH_DNA-bd_sf"/>
</dbReference>
<dbReference type="PANTHER" id="PTHR30154:SF34">
    <property type="entry name" value="TRANSCRIPTIONAL REGULATOR AZLB"/>
    <property type="match status" value="1"/>
</dbReference>
<dbReference type="InterPro" id="IPR011991">
    <property type="entry name" value="ArsR-like_HTH"/>
</dbReference>
<evidence type="ECO:0000313" key="5">
    <source>
        <dbReference type="EMBL" id="SPC34377.1"/>
    </source>
</evidence>
<dbReference type="InterPro" id="IPR019887">
    <property type="entry name" value="Tscrpt_reg_AsnC/Lrp_C"/>
</dbReference>
<keyword evidence="2" id="KW-0238">DNA-binding</keyword>
<dbReference type="SUPFAM" id="SSF54909">
    <property type="entry name" value="Dimeric alpha+beta barrel"/>
    <property type="match status" value="1"/>
</dbReference>
<gene>
    <name evidence="5" type="ORF">NCAV_1210</name>
</gene>
<dbReference type="GO" id="GO:0043200">
    <property type="term" value="P:response to amino acid"/>
    <property type="evidence" value="ECO:0007669"/>
    <property type="project" value="TreeGrafter"/>
</dbReference>
<evidence type="ECO:0000256" key="2">
    <source>
        <dbReference type="ARBA" id="ARBA00023125"/>
    </source>
</evidence>
<dbReference type="GO" id="GO:0005829">
    <property type="term" value="C:cytosol"/>
    <property type="evidence" value="ECO:0007669"/>
    <property type="project" value="TreeGrafter"/>
</dbReference>
<keyword evidence="6" id="KW-1185">Reference proteome</keyword>
<keyword evidence="3" id="KW-0804">Transcription</keyword>
<sequence length="147" mass="16860">MELEEFDKRLLAELLRDARRSYRQLADTLQVSTGTVLKHIKDMERAGIIKGYSAMLEHRLLGYTITIVMEVTMSKGRLLEMEREIAKIPNVCAVYDTTGTTDAIIVAKFKSIDELSNFTKHVLSLPYVERTNTHVVLNTIKEDFRLL</sequence>
<name>A0A2K5ARW7_9ARCH</name>
<reference evidence="6" key="1">
    <citation type="submission" date="2018-01" db="EMBL/GenBank/DDBJ databases">
        <authorList>
            <person name="Kerou L M."/>
        </authorList>
    </citation>
    <scope>NUCLEOTIDE SEQUENCE [LARGE SCALE GENOMIC DNA]</scope>
    <source>
        <strain evidence="6">SCU2</strain>
    </source>
</reference>
<dbReference type="InterPro" id="IPR011008">
    <property type="entry name" value="Dimeric_a/b-barrel"/>
</dbReference>
<protein>
    <recommendedName>
        <fullName evidence="4">HTH asnC-type domain-containing protein</fullName>
    </recommendedName>
</protein>
<dbReference type="Pfam" id="PF01037">
    <property type="entry name" value="AsnC_trans_reg"/>
    <property type="match status" value="1"/>
</dbReference>
<dbReference type="Proteomes" id="UP000236248">
    <property type="component" value="Chromosome NCAV"/>
</dbReference>
<evidence type="ECO:0000313" key="6">
    <source>
        <dbReference type="Proteomes" id="UP000236248"/>
    </source>
</evidence>
<dbReference type="Gene3D" id="3.30.70.920">
    <property type="match status" value="1"/>
</dbReference>